<evidence type="ECO:0000256" key="1">
    <source>
        <dbReference type="SAM" id="MobiDB-lite"/>
    </source>
</evidence>
<feature type="region of interest" description="Disordered" evidence="1">
    <location>
        <begin position="452"/>
        <end position="500"/>
    </location>
</feature>
<dbReference type="InterPro" id="IPR005135">
    <property type="entry name" value="Endo/exonuclease/phosphatase"/>
</dbReference>
<feature type="compositionally biased region" description="Basic and acidic residues" evidence="1">
    <location>
        <begin position="470"/>
        <end position="484"/>
    </location>
</feature>
<dbReference type="Pfam" id="PF14529">
    <property type="entry name" value="Exo_endo_phos_2"/>
    <property type="match status" value="1"/>
</dbReference>
<organism evidence="3 4">
    <name type="scientific">Petrolisthes cinctipes</name>
    <name type="common">Flat porcelain crab</name>
    <dbReference type="NCBI Taxonomy" id="88211"/>
    <lineage>
        <taxon>Eukaryota</taxon>
        <taxon>Metazoa</taxon>
        <taxon>Ecdysozoa</taxon>
        <taxon>Arthropoda</taxon>
        <taxon>Crustacea</taxon>
        <taxon>Multicrustacea</taxon>
        <taxon>Malacostraca</taxon>
        <taxon>Eumalacostraca</taxon>
        <taxon>Eucarida</taxon>
        <taxon>Decapoda</taxon>
        <taxon>Pleocyemata</taxon>
        <taxon>Anomura</taxon>
        <taxon>Galatheoidea</taxon>
        <taxon>Porcellanidae</taxon>
        <taxon>Petrolisthes</taxon>
    </lineage>
</organism>
<dbReference type="AlphaFoldDB" id="A0AAE1GM44"/>
<accession>A0AAE1GM44</accession>
<evidence type="ECO:0000313" key="3">
    <source>
        <dbReference type="EMBL" id="KAK3892023.1"/>
    </source>
</evidence>
<dbReference type="EMBL" id="JAWQEG010000287">
    <property type="protein sequence ID" value="KAK3892023.1"/>
    <property type="molecule type" value="Genomic_DNA"/>
</dbReference>
<dbReference type="Proteomes" id="UP001286313">
    <property type="component" value="Unassembled WGS sequence"/>
</dbReference>
<protein>
    <recommendedName>
        <fullName evidence="2">Endonuclease/exonuclease/phosphatase domain-containing protein</fullName>
    </recommendedName>
</protein>
<dbReference type="GO" id="GO:0003824">
    <property type="term" value="F:catalytic activity"/>
    <property type="evidence" value="ECO:0007669"/>
    <property type="project" value="InterPro"/>
</dbReference>
<dbReference type="InterPro" id="IPR036691">
    <property type="entry name" value="Endo/exonu/phosph_ase_sf"/>
</dbReference>
<feature type="region of interest" description="Disordered" evidence="1">
    <location>
        <begin position="310"/>
        <end position="417"/>
    </location>
</feature>
<dbReference type="Gene3D" id="3.60.10.10">
    <property type="entry name" value="Endonuclease/exonuclease/phosphatase"/>
    <property type="match status" value="1"/>
</dbReference>
<feature type="compositionally biased region" description="Polar residues" evidence="1">
    <location>
        <begin position="316"/>
        <end position="336"/>
    </location>
</feature>
<feature type="compositionally biased region" description="Basic residues" evidence="1">
    <location>
        <begin position="485"/>
        <end position="498"/>
    </location>
</feature>
<gene>
    <name evidence="3" type="ORF">Pcinc_004112</name>
</gene>
<feature type="region of interest" description="Disordered" evidence="1">
    <location>
        <begin position="428"/>
        <end position="447"/>
    </location>
</feature>
<reference evidence="3" key="1">
    <citation type="submission" date="2023-10" db="EMBL/GenBank/DDBJ databases">
        <title>Genome assemblies of two species of porcelain crab, Petrolisthes cinctipes and Petrolisthes manimaculis (Anomura: Porcellanidae).</title>
        <authorList>
            <person name="Angst P."/>
        </authorList>
    </citation>
    <scope>NUCLEOTIDE SEQUENCE</scope>
    <source>
        <strain evidence="3">PB745_01</strain>
        <tissue evidence="3">Gill</tissue>
    </source>
</reference>
<evidence type="ECO:0000259" key="2">
    <source>
        <dbReference type="Pfam" id="PF14529"/>
    </source>
</evidence>
<dbReference type="SUPFAM" id="SSF56219">
    <property type="entry name" value="DNase I-like"/>
    <property type="match status" value="1"/>
</dbReference>
<comment type="caution">
    <text evidence="3">The sequence shown here is derived from an EMBL/GenBank/DDBJ whole genome shotgun (WGS) entry which is preliminary data.</text>
</comment>
<sequence length="827" mass="95608">MARIKIKHKLDPNDRMAKQKLLEALANSNINICNLISTQDGSIVAVTATDNDADTLLNYNNVQELNKAGFDPILPPEVKSRRTVICQRVVELIYEHSKNDIENEIETKNDWAKVKNASKFPKIDRNQYTIKIEFEDVSMAAKAENDGIRLFNMSIANHQIKREKYTILTTCMRCYKIELHPTSQCPHSKSLQICSECGGQDHTWRTCKSTQKHCLNCGQSHRTLAMSCPNRKEAIKVKERQQQKIKGTYAQVTNNSQTSNITAPMDLGTSTVPTMLFCLYSAHLMNAANPGSFQEHLDYLTKANNLPRLIGPQNPPSSDIINSILNNTIPRTHPNPQQSMMTEQQEEETEENSSLSESEEENNLKEEENLAQTRSTTSANNTQRKKKKNKNKRKKDNSQRTMTDAETKSKNNLQTQPRTTLQIHNLAHNTPTQPRTTPHPLNQHTSNKQETQDYGADYSESNTTQCATLEGKEERSCKHIPENRPRHHPHQQPRHTRQRTITPLAIQNTQKKHHKHAHRRRNTPVYMLADLNANHHFLGYRRTNTAGRQLYNLTLNRTIQHIGPHFPTYYSVNSNTTPDIILTNFRTHHNTHTAPGPLTTSDHIPIIFTISASPIQIPAMPRPSFKQANWARFKNEITENINSTEFPDPATLEEIDTEVEKWHETIKTATENNIPTTRHRTLPTPKHSHETNTIMIQFTALRTHAHIHGWTRQQYNRYRNLRERLQEALIRESNIQWTETIAQTAAEYKNAETFWRKIKTLSGQYNPYTYYLLDDRNERIYKDQDQEKLHREIWGNVFQNDEDEEENEEATNHIKEFLAENIDRTTP</sequence>
<feature type="compositionally biased region" description="Basic residues" evidence="1">
    <location>
        <begin position="383"/>
        <end position="395"/>
    </location>
</feature>
<proteinExistence type="predicted"/>
<name>A0AAE1GM44_PETCI</name>
<feature type="compositionally biased region" description="Polar residues" evidence="1">
    <location>
        <begin position="370"/>
        <end position="382"/>
    </location>
</feature>
<feature type="domain" description="Endonuclease/exonuclease/phosphatase" evidence="2">
    <location>
        <begin position="505"/>
        <end position="607"/>
    </location>
</feature>
<evidence type="ECO:0000313" key="4">
    <source>
        <dbReference type="Proteomes" id="UP001286313"/>
    </source>
</evidence>
<feature type="compositionally biased region" description="Acidic residues" evidence="1">
    <location>
        <begin position="344"/>
        <end position="361"/>
    </location>
</feature>
<keyword evidence="4" id="KW-1185">Reference proteome</keyword>